<sequence>MPGGQGQGEASGGAGTPGYPGAAHPAAGGGPTPPPPAHAPGGTPAAGTPSPGPAGPPGDGLRRYDPWGAVVPPAEEPAPRRAGDGRPRRGALIAGAVAIALTAGLIGGGVGVYLEREGQFSEVRLPQAAGSERASAEPGSIAGIAEAALPGVVTLHVRGGGSAGTGTGFVIDDRGHILTNAHVVRPAVGTHGSIQVTFNSGDTAGAEIVGQDAGYDLAVVKVTGVSGLTPLPLGDSDGVRVGDPVVAIGAPFDLAGTVTSGIISAVNRPITAGGEESDGSDISYVNALQTDAPINPGNSGGPLVDLDGRVIGINSAIRAPESAGAEGSQAGSVGLGFAIPINQGKDIAEQLINTGRATHPVIGVTLDLSYRGTGARVGTAAGNDSGNAVEPGGPGDLAGLREGDVITAVNGERVRSGDELIVKIRSHRPGDALVLTVQRDGEDLEVPVTLGEASGG</sequence>
<dbReference type="PRINTS" id="PR00834">
    <property type="entry name" value="PROTEASES2C"/>
</dbReference>
<feature type="compositionally biased region" description="Gly residues" evidence="4">
    <location>
        <begin position="1"/>
        <end position="18"/>
    </location>
</feature>
<accession>A0ABV4ZM36</accession>
<keyword evidence="8" id="KW-1185">Reference proteome</keyword>
<comment type="similarity">
    <text evidence="1">Belongs to the peptidase S1C family.</text>
</comment>
<keyword evidence="5" id="KW-1133">Transmembrane helix</keyword>
<dbReference type="PROSITE" id="PS50106">
    <property type="entry name" value="PDZ"/>
    <property type="match status" value="1"/>
</dbReference>
<keyword evidence="5" id="KW-0812">Transmembrane</keyword>
<dbReference type="Gene3D" id="2.30.42.10">
    <property type="match status" value="1"/>
</dbReference>
<dbReference type="EMBL" id="JBHGBT010000008">
    <property type="protein sequence ID" value="MFB4195019.1"/>
    <property type="molecule type" value="Genomic_DNA"/>
</dbReference>
<feature type="compositionally biased region" description="Low complexity" evidence="4">
    <location>
        <begin position="39"/>
        <end position="49"/>
    </location>
</feature>
<comment type="caution">
    <text evidence="7">The sequence shown here is derived from an EMBL/GenBank/DDBJ whole genome shotgun (WGS) entry which is preliminary data.</text>
</comment>
<dbReference type="Pfam" id="PF13365">
    <property type="entry name" value="Trypsin_2"/>
    <property type="match status" value="1"/>
</dbReference>
<dbReference type="InterPro" id="IPR001940">
    <property type="entry name" value="Peptidase_S1C"/>
</dbReference>
<dbReference type="InterPro" id="IPR009003">
    <property type="entry name" value="Peptidase_S1_PA"/>
</dbReference>
<dbReference type="PANTHER" id="PTHR43343">
    <property type="entry name" value="PEPTIDASE S12"/>
    <property type="match status" value="1"/>
</dbReference>
<dbReference type="GO" id="GO:0008233">
    <property type="term" value="F:peptidase activity"/>
    <property type="evidence" value="ECO:0007669"/>
    <property type="project" value="UniProtKB-KW"/>
</dbReference>
<evidence type="ECO:0000313" key="8">
    <source>
        <dbReference type="Proteomes" id="UP001577267"/>
    </source>
</evidence>
<dbReference type="EC" id="3.4.21.-" evidence="7"/>
<proteinExistence type="inferred from homology"/>
<dbReference type="InterPro" id="IPR001478">
    <property type="entry name" value="PDZ"/>
</dbReference>
<keyword evidence="2 7" id="KW-0645">Protease</keyword>
<dbReference type="Pfam" id="PF13180">
    <property type="entry name" value="PDZ_2"/>
    <property type="match status" value="1"/>
</dbReference>
<dbReference type="Gene3D" id="2.40.10.10">
    <property type="entry name" value="Trypsin-like serine proteases"/>
    <property type="match status" value="2"/>
</dbReference>
<gene>
    <name evidence="7" type="ORF">ACE11A_11715</name>
</gene>
<dbReference type="GO" id="GO:0006508">
    <property type="term" value="P:proteolysis"/>
    <property type="evidence" value="ECO:0007669"/>
    <property type="project" value="UniProtKB-KW"/>
</dbReference>
<protein>
    <submittedName>
        <fullName evidence="7">S1C family serine protease</fullName>
        <ecNumber evidence="7">3.4.21.-</ecNumber>
    </submittedName>
</protein>
<feature type="compositionally biased region" description="Basic and acidic residues" evidence="4">
    <location>
        <begin position="77"/>
        <end position="86"/>
    </location>
</feature>
<dbReference type="CDD" id="cd06779">
    <property type="entry name" value="cpPDZ_Deg_HtrA-like"/>
    <property type="match status" value="1"/>
</dbReference>
<evidence type="ECO:0000256" key="4">
    <source>
        <dbReference type="SAM" id="MobiDB-lite"/>
    </source>
</evidence>
<evidence type="ECO:0000256" key="3">
    <source>
        <dbReference type="ARBA" id="ARBA00022801"/>
    </source>
</evidence>
<name>A0ABV4ZM36_9ACTN</name>
<dbReference type="InterPro" id="IPR051201">
    <property type="entry name" value="Chloro_Bact_Ser_Proteases"/>
</dbReference>
<keyword evidence="5" id="KW-0472">Membrane</keyword>
<evidence type="ECO:0000313" key="7">
    <source>
        <dbReference type="EMBL" id="MFB4195019.1"/>
    </source>
</evidence>
<dbReference type="SUPFAM" id="SSF50494">
    <property type="entry name" value="Trypsin-like serine proteases"/>
    <property type="match status" value="1"/>
</dbReference>
<dbReference type="SUPFAM" id="SSF50156">
    <property type="entry name" value="PDZ domain-like"/>
    <property type="match status" value="1"/>
</dbReference>
<feature type="transmembrane region" description="Helical" evidence="5">
    <location>
        <begin position="90"/>
        <end position="114"/>
    </location>
</feature>
<feature type="region of interest" description="Disordered" evidence="4">
    <location>
        <begin position="1"/>
        <end position="86"/>
    </location>
</feature>
<keyword evidence="3 7" id="KW-0378">Hydrolase</keyword>
<evidence type="ECO:0000256" key="1">
    <source>
        <dbReference type="ARBA" id="ARBA00010541"/>
    </source>
</evidence>
<evidence type="ECO:0000256" key="2">
    <source>
        <dbReference type="ARBA" id="ARBA00022670"/>
    </source>
</evidence>
<dbReference type="SMART" id="SM00228">
    <property type="entry name" value="PDZ"/>
    <property type="match status" value="1"/>
</dbReference>
<evidence type="ECO:0000259" key="6">
    <source>
        <dbReference type="PROSITE" id="PS50106"/>
    </source>
</evidence>
<feature type="domain" description="PDZ" evidence="6">
    <location>
        <begin position="363"/>
        <end position="441"/>
    </location>
</feature>
<dbReference type="Proteomes" id="UP001577267">
    <property type="component" value="Unassembled WGS sequence"/>
</dbReference>
<evidence type="ECO:0000256" key="5">
    <source>
        <dbReference type="SAM" id="Phobius"/>
    </source>
</evidence>
<organism evidence="7 8">
    <name type="scientific">Streptomyces carpaticus</name>
    <dbReference type="NCBI Taxonomy" id="285558"/>
    <lineage>
        <taxon>Bacteria</taxon>
        <taxon>Bacillati</taxon>
        <taxon>Actinomycetota</taxon>
        <taxon>Actinomycetes</taxon>
        <taxon>Kitasatosporales</taxon>
        <taxon>Streptomycetaceae</taxon>
        <taxon>Streptomyces</taxon>
    </lineage>
</organism>
<dbReference type="PANTHER" id="PTHR43343:SF3">
    <property type="entry name" value="PROTEASE DO-LIKE 8, CHLOROPLASTIC"/>
    <property type="match status" value="1"/>
</dbReference>
<dbReference type="InterPro" id="IPR043504">
    <property type="entry name" value="Peptidase_S1_PA_chymotrypsin"/>
</dbReference>
<dbReference type="InterPro" id="IPR036034">
    <property type="entry name" value="PDZ_sf"/>
</dbReference>
<reference evidence="7 8" key="1">
    <citation type="submission" date="2024-09" db="EMBL/GenBank/DDBJ databases">
        <title>Draft genome sequence of multifaceted antimicrobials producing Streptomyces sp. strain FH1.</title>
        <authorList>
            <person name="Hassan F."/>
            <person name="Ali H."/>
            <person name="Hassan N."/>
            <person name="Nawaz A."/>
        </authorList>
    </citation>
    <scope>NUCLEOTIDE SEQUENCE [LARGE SCALE GENOMIC DNA]</scope>
    <source>
        <strain evidence="7 8">FH1</strain>
    </source>
</reference>